<dbReference type="Proteomes" id="UP000076632">
    <property type="component" value="Unassembled WGS sequence"/>
</dbReference>
<dbReference type="GeneID" id="28896275"/>
<feature type="region of interest" description="Disordered" evidence="4">
    <location>
        <begin position="898"/>
        <end position="936"/>
    </location>
</feature>
<protein>
    <recommendedName>
        <fullName evidence="5">Zn(2)-C6 fungal-type domain-containing protein</fullName>
    </recommendedName>
</protein>
<reference evidence="6 7" key="1">
    <citation type="journal article" date="2016" name="Fungal Biol.">
        <title>The genome of Xylona heveae provides a window into fungal endophytism.</title>
        <authorList>
            <person name="Gazis R."/>
            <person name="Kuo A."/>
            <person name="Riley R."/>
            <person name="LaButti K."/>
            <person name="Lipzen A."/>
            <person name="Lin J."/>
            <person name="Amirebrahimi M."/>
            <person name="Hesse C.N."/>
            <person name="Spatafora J.W."/>
            <person name="Henrissat B."/>
            <person name="Hainaut M."/>
            <person name="Grigoriev I.V."/>
            <person name="Hibbett D.S."/>
        </authorList>
    </citation>
    <scope>NUCLEOTIDE SEQUENCE [LARGE SCALE GENOMIC DNA]</scope>
    <source>
        <strain evidence="6 7">TC161</strain>
    </source>
</reference>
<evidence type="ECO:0000256" key="2">
    <source>
        <dbReference type="ARBA" id="ARBA00023242"/>
    </source>
</evidence>
<dbReference type="OMA" id="HINRSWR"/>
<dbReference type="GO" id="GO:0008270">
    <property type="term" value="F:zinc ion binding"/>
    <property type="evidence" value="ECO:0007669"/>
    <property type="project" value="InterPro"/>
</dbReference>
<gene>
    <name evidence="6" type="ORF">L228DRAFT_239393</name>
</gene>
<feature type="compositionally biased region" description="Polar residues" evidence="4">
    <location>
        <begin position="27"/>
        <end position="47"/>
    </location>
</feature>
<dbReference type="Gene3D" id="4.10.240.10">
    <property type="entry name" value="Zn(2)-C6 fungal-type DNA-binding domain"/>
    <property type="match status" value="1"/>
</dbReference>
<dbReference type="AlphaFoldDB" id="A0A165GP64"/>
<dbReference type="SMART" id="SM00906">
    <property type="entry name" value="Fungal_trans"/>
    <property type="match status" value="1"/>
</dbReference>
<feature type="compositionally biased region" description="Basic and acidic residues" evidence="4">
    <location>
        <begin position="267"/>
        <end position="279"/>
    </location>
</feature>
<dbReference type="Pfam" id="PF00172">
    <property type="entry name" value="Zn_clus"/>
    <property type="match status" value="1"/>
</dbReference>
<dbReference type="InterPro" id="IPR053230">
    <property type="entry name" value="Trans_reg_galc"/>
</dbReference>
<feature type="region of interest" description="Disordered" evidence="4">
    <location>
        <begin position="1"/>
        <end position="47"/>
    </location>
</feature>
<dbReference type="GO" id="GO:0006351">
    <property type="term" value="P:DNA-templated transcription"/>
    <property type="evidence" value="ECO:0007669"/>
    <property type="project" value="InterPro"/>
</dbReference>
<feature type="coiled-coil region" evidence="3">
    <location>
        <begin position="120"/>
        <end position="147"/>
    </location>
</feature>
<feature type="region of interest" description="Disordered" evidence="4">
    <location>
        <begin position="528"/>
        <end position="556"/>
    </location>
</feature>
<evidence type="ECO:0000256" key="1">
    <source>
        <dbReference type="ARBA" id="ARBA00022723"/>
    </source>
</evidence>
<feature type="region of interest" description="Disordered" evidence="4">
    <location>
        <begin position="242"/>
        <end position="279"/>
    </location>
</feature>
<feature type="region of interest" description="Disordered" evidence="4">
    <location>
        <begin position="159"/>
        <end position="220"/>
    </location>
</feature>
<dbReference type="GO" id="GO:0000981">
    <property type="term" value="F:DNA-binding transcription factor activity, RNA polymerase II-specific"/>
    <property type="evidence" value="ECO:0007669"/>
    <property type="project" value="InterPro"/>
</dbReference>
<feature type="compositionally biased region" description="Low complexity" evidence="4">
    <location>
        <begin position="541"/>
        <end position="556"/>
    </location>
</feature>
<dbReference type="PANTHER" id="PTHR47654:SF5">
    <property type="entry name" value="TRANSCRIPTION FACTOR DOMAIN-CONTAINING PROTEIN"/>
    <property type="match status" value="1"/>
</dbReference>
<sequence>MALGSKQAAQHRASEYPPQQFDPPGYLTSSLGAGSIPSETCSISEPSVQGELYGKVAIPRVQRPNAESGSPHSSRLDERRRVSHACEPCRLRKTRCSGERPTCRHCKEFGLSCVYAGGKRDRAKRENEALVQQLEECKRLLAEMSTRLGEEDKFAIQEALGRDITPDNQSTYSSKRFKSEADDDESNGEEYEASVGAGSNQSLDRVEEDHNRSAATRATGYLGKNSEIRWTQRLKEHTMFNLPRDDVPDDANQNSTPSRMAEQAQAKQDHQTHHDVSISESTYHLDDMTILPTEQVDAYELPPIETAELLFKCFLDNVQFAHPFLGEHTFKSQFDKYLASLRSSEILQPGPKWLAILNLVFAIAAKYSHLVKAAWRGDERDHLIYFTRARMLAMDGDGLLSHPDLQQVQVAGLLAFYLITINQINRAYTMSGIAIRYCTTLGLNLRNEDSRISERSREIRCRVWWSVYGVERLLNVMTGRPSGISEIDCTAPLPLPVDEKSFPVSGELYTGNVASLYPGIVDPRSAEVALPTPSSRSQNTPQSVQSNPSSASWSPSRESVVPSRVLSASNALYHISCIQLSMLTREVLSRLYSAGISSLSWATVQKTMQDMHQKLQKWKSELPSEFDFMLADQKDVSFTRQRICLGFAYYSVVMITHRPCLCRIERRIPRESGQSKHFNNSAAQDCVNGAVRMMGLLPDDPDPSFIYRYAPWWCSLHHIMQAATILMLELAFRSDHIPGAAADLLSITKKAVQWLRAMSHDSLAAYRAWKICQGMLGKVAALVGGDVSDVPADSPAPGSQRVMEEQHKVGTNFDTSTSTPGPEEQVARQSDVDGMNQWLDTQGFPRRFPGEPFFGGPQPAAQGTPYYFPPIYTSYDTFLGPFQSSTSEPNSAVNAGPLFPSPEQMDNYGNFYNDGFVPQDPDWSIPEEPPTWNQKP</sequence>
<dbReference type="SMART" id="SM00066">
    <property type="entry name" value="GAL4"/>
    <property type="match status" value="1"/>
</dbReference>
<evidence type="ECO:0000259" key="5">
    <source>
        <dbReference type="PROSITE" id="PS50048"/>
    </source>
</evidence>
<dbReference type="GO" id="GO:0003677">
    <property type="term" value="F:DNA binding"/>
    <property type="evidence" value="ECO:0007669"/>
    <property type="project" value="InterPro"/>
</dbReference>
<evidence type="ECO:0000313" key="7">
    <source>
        <dbReference type="Proteomes" id="UP000076632"/>
    </source>
</evidence>
<dbReference type="InParanoid" id="A0A165GP64"/>
<proteinExistence type="predicted"/>
<keyword evidence="7" id="KW-1185">Reference proteome</keyword>
<evidence type="ECO:0000313" key="6">
    <source>
        <dbReference type="EMBL" id="KZF22426.1"/>
    </source>
</evidence>
<dbReference type="PANTHER" id="PTHR47654">
    <property type="entry name" value="ZN(II)2CYS6 TRANSCRIPTION FACTOR (EUROFUNG)-RELATED"/>
    <property type="match status" value="1"/>
</dbReference>
<keyword evidence="3" id="KW-0175">Coiled coil</keyword>
<feature type="domain" description="Zn(2)-C6 fungal-type" evidence="5">
    <location>
        <begin position="85"/>
        <end position="115"/>
    </location>
</feature>
<dbReference type="InterPro" id="IPR036864">
    <property type="entry name" value="Zn2-C6_fun-type_DNA-bd_sf"/>
</dbReference>
<dbReference type="SUPFAM" id="SSF57701">
    <property type="entry name" value="Zn2/Cys6 DNA-binding domain"/>
    <property type="match status" value="1"/>
</dbReference>
<keyword evidence="2" id="KW-0539">Nucleus</keyword>
<dbReference type="InterPro" id="IPR007219">
    <property type="entry name" value="XnlR_reg_dom"/>
</dbReference>
<keyword evidence="1" id="KW-0479">Metal-binding</keyword>
<dbReference type="Pfam" id="PF04082">
    <property type="entry name" value="Fungal_trans"/>
    <property type="match status" value="1"/>
</dbReference>
<dbReference type="PROSITE" id="PS50048">
    <property type="entry name" value="ZN2_CY6_FUNGAL_2"/>
    <property type="match status" value="1"/>
</dbReference>
<feature type="compositionally biased region" description="Acidic residues" evidence="4">
    <location>
        <begin position="181"/>
        <end position="192"/>
    </location>
</feature>
<dbReference type="CDD" id="cd12148">
    <property type="entry name" value="fungal_TF_MHR"/>
    <property type="match status" value="1"/>
</dbReference>
<dbReference type="InterPro" id="IPR001138">
    <property type="entry name" value="Zn2Cys6_DnaBD"/>
</dbReference>
<evidence type="ECO:0000256" key="4">
    <source>
        <dbReference type="SAM" id="MobiDB-lite"/>
    </source>
</evidence>
<dbReference type="PROSITE" id="PS00463">
    <property type="entry name" value="ZN2_CY6_FUNGAL_1"/>
    <property type="match status" value="1"/>
</dbReference>
<dbReference type="OrthoDB" id="5296287at2759"/>
<evidence type="ECO:0000256" key="3">
    <source>
        <dbReference type="SAM" id="Coils"/>
    </source>
</evidence>
<dbReference type="EMBL" id="KV407459">
    <property type="protein sequence ID" value="KZF22426.1"/>
    <property type="molecule type" value="Genomic_DNA"/>
</dbReference>
<dbReference type="RefSeq" id="XP_018187981.1">
    <property type="nucleotide sequence ID" value="XM_018331138.1"/>
</dbReference>
<feature type="region of interest" description="Disordered" evidence="4">
    <location>
        <begin position="59"/>
        <end position="80"/>
    </location>
</feature>
<name>A0A165GP64_XYLHT</name>
<accession>A0A165GP64</accession>
<organism evidence="6 7">
    <name type="scientific">Xylona heveae (strain CBS 132557 / TC161)</name>
    <dbReference type="NCBI Taxonomy" id="1328760"/>
    <lineage>
        <taxon>Eukaryota</taxon>
        <taxon>Fungi</taxon>
        <taxon>Dikarya</taxon>
        <taxon>Ascomycota</taxon>
        <taxon>Pezizomycotina</taxon>
        <taxon>Xylonomycetes</taxon>
        <taxon>Xylonales</taxon>
        <taxon>Xylonaceae</taxon>
        <taxon>Xylona</taxon>
    </lineage>
</organism>
<dbReference type="CDD" id="cd00067">
    <property type="entry name" value="GAL4"/>
    <property type="match status" value="1"/>
</dbReference>